<organism evidence="2 3">
    <name type="scientific">Archangium gephyra</name>
    <dbReference type="NCBI Taxonomy" id="48"/>
    <lineage>
        <taxon>Bacteria</taxon>
        <taxon>Pseudomonadati</taxon>
        <taxon>Myxococcota</taxon>
        <taxon>Myxococcia</taxon>
        <taxon>Myxococcales</taxon>
        <taxon>Cystobacterineae</taxon>
        <taxon>Archangiaceae</taxon>
        <taxon>Archangium</taxon>
    </lineage>
</organism>
<dbReference type="AlphaFoldDB" id="A0AAC8Q5L6"/>
<protein>
    <submittedName>
        <fullName evidence="2">Uncharacterized protein</fullName>
    </submittedName>
</protein>
<evidence type="ECO:0000256" key="1">
    <source>
        <dbReference type="SAM" id="MobiDB-lite"/>
    </source>
</evidence>
<evidence type="ECO:0000313" key="3">
    <source>
        <dbReference type="Proteomes" id="UP000035579"/>
    </source>
</evidence>
<accession>A0AAC8Q5L6</accession>
<sequence>MCLNPRFSADRRRHLHERGGGWSRTTRLVGPLRPGARKFVSSPGTGWPRHS</sequence>
<dbReference type="KEGG" id="age:AA314_03020"/>
<dbReference type="Proteomes" id="UP000035579">
    <property type="component" value="Chromosome"/>
</dbReference>
<gene>
    <name evidence="2" type="ORF">AA314_03020</name>
</gene>
<dbReference type="EMBL" id="CP011509">
    <property type="protein sequence ID" value="AKJ01394.1"/>
    <property type="molecule type" value="Genomic_DNA"/>
</dbReference>
<evidence type="ECO:0000313" key="2">
    <source>
        <dbReference type="EMBL" id="AKJ01394.1"/>
    </source>
</evidence>
<feature type="region of interest" description="Disordered" evidence="1">
    <location>
        <begin position="1"/>
        <end position="51"/>
    </location>
</feature>
<name>A0AAC8Q5L6_9BACT</name>
<reference evidence="2 3" key="1">
    <citation type="submission" date="2015-05" db="EMBL/GenBank/DDBJ databases">
        <title>Genome assembly of Archangium gephyra DSM 2261.</title>
        <authorList>
            <person name="Sharma G."/>
            <person name="Subramanian S."/>
        </authorList>
    </citation>
    <scope>NUCLEOTIDE SEQUENCE [LARGE SCALE GENOMIC DNA]</scope>
    <source>
        <strain evidence="2 3">DSM 2261</strain>
    </source>
</reference>
<proteinExistence type="predicted"/>